<proteinExistence type="predicted"/>
<dbReference type="SUPFAM" id="SSF48452">
    <property type="entry name" value="TPR-like"/>
    <property type="match status" value="1"/>
</dbReference>
<dbReference type="SUPFAM" id="SSF52540">
    <property type="entry name" value="P-loop containing nucleoside triphosphate hydrolases"/>
    <property type="match status" value="1"/>
</dbReference>
<dbReference type="InterPro" id="IPR056884">
    <property type="entry name" value="NPHP3-like_N"/>
</dbReference>
<gene>
    <name evidence="3" type="ORF">B0T14DRAFT_308646</name>
</gene>
<dbReference type="Pfam" id="PF24883">
    <property type="entry name" value="NPHP3_N"/>
    <property type="match status" value="1"/>
</dbReference>
<dbReference type="InterPro" id="IPR011990">
    <property type="entry name" value="TPR-like_helical_dom_sf"/>
</dbReference>
<dbReference type="PANTHER" id="PTHR10039">
    <property type="entry name" value="AMELOGENIN"/>
    <property type="match status" value="1"/>
</dbReference>
<dbReference type="Gene3D" id="1.25.40.10">
    <property type="entry name" value="Tetratricopeptide repeat domain"/>
    <property type="match status" value="2"/>
</dbReference>
<evidence type="ECO:0000313" key="3">
    <source>
        <dbReference type="EMBL" id="KAK0614392.1"/>
    </source>
</evidence>
<dbReference type="PANTHER" id="PTHR10039:SF14">
    <property type="entry name" value="NACHT DOMAIN-CONTAINING PROTEIN"/>
    <property type="match status" value="1"/>
</dbReference>
<dbReference type="EMBL" id="JAULSU010000006">
    <property type="protein sequence ID" value="KAK0614392.1"/>
    <property type="molecule type" value="Genomic_DNA"/>
</dbReference>
<protein>
    <recommendedName>
        <fullName evidence="2">Nephrocystin 3-like N-terminal domain-containing protein</fullName>
    </recommendedName>
</protein>
<organism evidence="3 4">
    <name type="scientific">Immersiella caudata</name>
    <dbReference type="NCBI Taxonomy" id="314043"/>
    <lineage>
        <taxon>Eukaryota</taxon>
        <taxon>Fungi</taxon>
        <taxon>Dikarya</taxon>
        <taxon>Ascomycota</taxon>
        <taxon>Pezizomycotina</taxon>
        <taxon>Sordariomycetes</taxon>
        <taxon>Sordariomycetidae</taxon>
        <taxon>Sordariales</taxon>
        <taxon>Lasiosphaeriaceae</taxon>
        <taxon>Immersiella</taxon>
    </lineage>
</organism>
<comment type="caution">
    <text evidence="3">The sequence shown here is derived from an EMBL/GenBank/DDBJ whole genome shotgun (WGS) entry which is preliminary data.</text>
</comment>
<keyword evidence="1" id="KW-0677">Repeat</keyword>
<sequence length="941" mass="106642">MSNLLRDIGNRAAGDRKVAAPTGGTCQWIWAHPLFQEWESRAANLLWVQAPPGFGKTVLSAYIGTHIRDGVGGEIVLRFHFRPNIEAKSESLHTLLWTLIHQLVSYQGLANTSSEQCERLRNVLQPWSSEVSLNRLWELLSSMLEDHPRYTIILDGLDECRFSHESEIENPRGIIDRLKQLVSTGRGRIAVFCRPRPDLRSLVKKTAILEITPKVLSADIEIFFIALFNDRYALPSDIFDPVLAQVRSQAQGSFQWVLLYIQHLAAAPSQKKRQQRIKSFPTPLSEAYTKILDDQDAGLDEDARKQRKKIFQAVLVARRTLKLNEITESHDLPPDRATAVIMRLCSPLIEVRDDQCVISTHSSVKDFFLNEAPPRYRFSLDDANLLHAKKALKRLLRLELGTLDCIGWYLRSNNELPPNNKDGKPPNLGGGQYLDHAAHSWADHTVAVSDPPAALLSRVAEFLGSDQSVFWGEYVTKWYGTKEPTLVAERKLRKWLKTLKPECAALVTLDEFITKPYYRVSKRFDPAASSSPVANPENSAKLLHFLTLMALFTYFYEKGDNPAQAFRLSKSTTKGMIRLLGPDHRLSLKTRTQEASAYLWENYLPEAIALLESLVSSQERVIGRESPEMWHSMVHIGRAQVLMNNLDCAEETLTRALEGLSPVVGEKDMFYISAVAHRETVLMRRGEMEKAVKMLKLLFERQVEETGPEDGLAVWLQGILGEGYRRLGEKELALEHLGTSYEYRQYQSESAGVWLKVDPGIALVIANREFGMRKEAGRLLHKVRGTFSREQLPQRWGQLVHLEGLLKVDGGDLKGAVAVLREYALLVPREDYNRGFMWLLLDLASLLRHLGRDDEASSLFHHIVTEREARDIELTDEPSSPELLKLAERALTLARKEDIKGADDLLKTNVLVWARERDLWCWETASPQAPDTAAMKPPLLS</sequence>
<name>A0AA40BUS1_9PEZI</name>
<dbReference type="Gene3D" id="3.40.50.300">
    <property type="entry name" value="P-loop containing nucleotide triphosphate hydrolases"/>
    <property type="match status" value="1"/>
</dbReference>
<accession>A0AA40BUS1</accession>
<keyword evidence="4" id="KW-1185">Reference proteome</keyword>
<evidence type="ECO:0000256" key="1">
    <source>
        <dbReference type="ARBA" id="ARBA00022737"/>
    </source>
</evidence>
<dbReference type="InterPro" id="IPR027417">
    <property type="entry name" value="P-loop_NTPase"/>
</dbReference>
<dbReference type="Proteomes" id="UP001175000">
    <property type="component" value="Unassembled WGS sequence"/>
</dbReference>
<dbReference type="AlphaFoldDB" id="A0AA40BUS1"/>
<evidence type="ECO:0000313" key="4">
    <source>
        <dbReference type="Proteomes" id="UP001175000"/>
    </source>
</evidence>
<feature type="domain" description="Nephrocystin 3-like N-terminal" evidence="2">
    <location>
        <begin position="24"/>
        <end position="193"/>
    </location>
</feature>
<evidence type="ECO:0000259" key="2">
    <source>
        <dbReference type="Pfam" id="PF24883"/>
    </source>
</evidence>
<reference evidence="3" key="1">
    <citation type="submission" date="2023-06" db="EMBL/GenBank/DDBJ databases">
        <title>Genome-scale phylogeny and comparative genomics of the fungal order Sordariales.</title>
        <authorList>
            <consortium name="Lawrence Berkeley National Laboratory"/>
            <person name="Hensen N."/>
            <person name="Bonometti L."/>
            <person name="Westerberg I."/>
            <person name="Brannstrom I.O."/>
            <person name="Guillou S."/>
            <person name="Cros-Aarteil S."/>
            <person name="Calhoun S."/>
            <person name="Haridas S."/>
            <person name="Kuo A."/>
            <person name="Mondo S."/>
            <person name="Pangilinan J."/>
            <person name="Riley R."/>
            <person name="Labutti K."/>
            <person name="Andreopoulos B."/>
            <person name="Lipzen A."/>
            <person name="Chen C."/>
            <person name="Yanf M."/>
            <person name="Daum C."/>
            <person name="Ng V."/>
            <person name="Clum A."/>
            <person name="Steindorff A."/>
            <person name="Ohm R."/>
            <person name="Martin F."/>
            <person name="Silar P."/>
            <person name="Natvig D."/>
            <person name="Lalanne C."/>
            <person name="Gautier V."/>
            <person name="Ament-Velasquez S.L."/>
            <person name="Kruys A."/>
            <person name="Hutchinson M.I."/>
            <person name="Powell A.J."/>
            <person name="Barry K."/>
            <person name="Miller A.N."/>
            <person name="Grigoriev I.V."/>
            <person name="Debuchy R."/>
            <person name="Gladieux P."/>
            <person name="Thoren M.H."/>
            <person name="Johannesson H."/>
        </authorList>
    </citation>
    <scope>NUCLEOTIDE SEQUENCE</scope>
    <source>
        <strain evidence="3">CBS 606.72</strain>
    </source>
</reference>